<keyword evidence="3" id="KW-1185">Reference proteome</keyword>
<evidence type="ECO:0000256" key="1">
    <source>
        <dbReference type="SAM" id="MobiDB-lite"/>
    </source>
</evidence>
<dbReference type="AlphaFoldDB" id="A0A2B7WAI3"/>
<organism evidence="2 3">
    <name type="scientific">Polytolypa hystricis (strain UAMH7299)</name>
    <dbReference type="NCBI Taxonomy" id="1447883"/>
    <lineage>
        <taxon>Eukaryota</taxon>
        <taxon>Fungi</taxon>
        <taxon>Dikarya</taxon>
        <taxon>Ascomycota</taxon>
        <taxon>Pezizomycotina</taxon>
        <taxon>Eurotiomycetes</taxon>
        <taxon>Eurotiomycetidae</taxon>
        <taxon>Onygenales</taxon>
        <taxon>Onygenales incertae sedis</taxon>
        <taxon>Polytolypa</taxon>
    </lineage>
</organism>
<feature type="region of interest" description="Disordered" evidence="1">
    <location>
        <begin position="25"/>
        <end position="48"/>
    </location>
</feature>
<sequence>MQPSPVCLAAVTASASLWNKLRLLQPGQTSPRPSRHGGVEMTDKTGTSPAGWNSRFVTKCAFARSFDLRADAAPSRLLWACSHPEKATTASIPARSAWCGHPRRPAERCNCAHDRAGCAAGRRSGALKANKRHSPCNSLRHGSCGHGDGNPGPMEPLHDPSAESMAAAEGTSGIGVLHSTGIASLPSPSFSSGHCACDWPEAIMQLAQQNAPQASRQRSSNSPAILQRPSVPLSLRPSRGSGEKQSPGRGRRQGDGTRNAIGRAENRVSQVRPGGQGSQRDQREKRRSLHGRRWPERRAARRAAMPERAQRDRGERAPGRMGTALDQFRRRGRDPARMRQGGRPIRPRARRRIFY</sequence>
<feature type="compositionally biased region" description="Basic and acidic residues" evidence="1">
    <location>
        <begin position="293"/>
        <end position="318"/>
    </location>
</feature>
<feature type="compositionally biased region" description="Basic and acidic residues" evidence="1">
    <location>
        <begin position="327"/>
        <end position="337"/>
    </location>
</feature>
<protein>
    <submittedName>
        <fullName evidence="2">Uncharacterized protein</fullName>
    </submittedName>
</protein>
<accession>A0A2B7WAI3</accession>
<feature type="region of interest" description="Disordered" evidence="1">
    <location>
        <begin position="208"/>
        <end position="355"/>
    </location>
</feature>
<dbReference type="EMBL" id="PDNA01000356">
    <property type="protein sequence ID" value="PGG96553.1"/>
    <property type="molecule type" value="Genomic_DNA"/>
</dbReference>
<feature type="compositionally biased region" description="Polar residues" evidence="1">
    <location>
        <begin position="208"/>
        <end position="224"/>
    </location>
</feature>
<feature type="region of interest" description="Disordered" evidence="1">
    <location>
        <begin position="140"/>
        <end position="168"/>
    </location>
</feature>
<proteinExistence type="predicted"/>
<reference evidence="2 3" key="1">
    <citation type="submission" date="2017-10" db="EMBL/GenBank/DDBJ databases">
        <title>Comparative genomics in systemic dimorphic fungi from Ajellomycetaceae.</title>
        <authorList>
            <person name="Munoz J.F."/>
            <person name="Mcewen J.G."/>
            <person name="Clay O.K."/>
            <person name="Cuomo C.A."/>
        </authorList>
    </citation>
    <scope>NUCLEOTIDE SEQUENCE [LARGE SCALE GENOMIC DNA]</scope>
    <source>
        <strain evidence="2 3">UAMH7299</strain>
    </source>
</reference>
<comment type="caution">
    <text evidence="2">The sequence shown here is derived from an EMBL/GenBank/DDBJ whole genome shotgun (WGS) entry which is preliminary data.</text>
</comment>
<gene>
    <name evidence="2" type="ORF">AJ80_09813</name>
</gene>
<dbReference type="Proteomes" id="UP000224634">
    <property type="component" value="Unassembled WGS sequence"/>
</dbReference>
<evidence type="ECO:0000313" key="3">
    <source>
        <dbReference type="Proteomes" id="UP000224634"/>
    </source>
</evidence>
<name>A0A2B7WAI3_POLH7</name>
<feature type="compositionally biased region" description="Basic residues" evidence="1">
    <location>
        <begin position="345"/>
        <end position="355"/>
    </location>
</feature>
<evidence type="ECO:0000313" key="2">
    <source>
        <dbReference type="EMBL" id="PGG96553.1"/>
    </source>
</evidence>